<feature type="domain" description="FAD/NAD(P)-binding" evidence="5">
    <location>
        <begin position="2"/>
        <end position="299"/>
    </location>
</feature>
<dbReference type="RefSeq" id="WP_304378162.1">
    <property type="nucleotide sequence ID" value="NZ_JAUOZU010000016.1"/>
</dbReference>
<proteinExistence type="predicted"/>
<reference evidence="7" key="2">
    <citation type="submission" date="2023-07" db="EMBL/GenBank/DDBJ databases">
        <authorList>
            <person name="Shen H."/>
        </authorList>
    </citation>
    <scope>NUCLEOTIDE SEQUENCE</scope>
    <source>
        <strain evidence="7">TNR-22</strain>
    </source>
</reference>
<evidence type="ECO:0000256" key="4">
    <source>
        <dbReference type="ARBA" id="ARBA00023002"/>
    </source>
</evidence>
<dbReference type="GO" id="GO:0016491">
    <property type="term" value="F:oxidoreductase activity"/>
    <property type="evidence" value="ECO:0007669"/>
    <property type="project" value="UniProtKB-KW"/>
</dbReference>
<keyword evidence="8" id="KW-1185">Reference proteome</keyword>
<dbReference type="InterPro" id="IPR016156">
    <property type="entry name" value="FAD/NAD-linked_Rdtase_dimer_sf"/>
</dbReference>
<dbReference type="Pfam" id="PF07992">
    <property type="entry name" value="Pyr_redox_2"/>
    <property type="match status" value="1"/>
</dbReference>
<keyword evidence="3" id="KW-0274">FAD</keyword>
<dbReference type="PRINTS" id="PR00411">
    <property type="entry name" value="PNDRDTASEI"/>
</dbReference>
<dbReference type="SUPFAM" id="SSF51905">
    <property type="entry name" value="FAD/NAD(P)-binding domain"/>
    <property type="match status" value="2"/>
</dbReference>
<evidence type="ECO:0000259" key="5">
    <source>
        <dbReference type="Pfam" id="PF07992"/>
    </source>
</evidence>
<dbReference type="SUPFAM" id="SSF55424">
    <property type="entry name" value="FAD/NAD-linked reductases, dimerisation (C-terminal) domain"/>
    <property type="match status" value="1"/>
</dbReference>
<keyword evidence="4 7" id="KW-0560">Oxidoreductase</keyword>
<sequence>MKAVVIGGSHAALAYAAELRKLSEDAEITILSSDAETPYQRPPLSKAYMSGKVTFEQIVLRPDEWYQANRIELLRGVRATAIDRAERRIHLSNGEIRAYDRLVLATGARPRRLPEAIGGLLPNVFVMRDLADAHHLMAEMVEGRRLVVVGGGYIGLEAASEAAKKGVSVTVIEAADRILKRVASAETADDVRALHKAHGVTILEDTALARIVEKDGAAVGVELGGGEVLPADFVITGIGVVPDIALAETAGLEIANGIKVDLQLKTSDETIFAIGDCACFPYHDQMIRLESVQNANDMGIVAARNSLGEAVDYRPVPWFWSDQFELKLQIAGLNTGYDTVVTRAGAREGAKSHFYFRGNDFLAADCLNDGATYMMSRRLLEAGKGPTPEQIRDPSFVLKSLL</sequence>
<dbReference type="EC" id="1.-.-.-" evidence="7"/>
<accession>A0ABT8YRK3</accession>
<dbReference type="InterPro" id="IPR050446">
    <property type="entry name" value="FAD-oxidoreductase/Apoptosis"/>
</dbReference>
<reference evidence="7" key="1">
    <citation type="journal article" date="2015" name="Int. J. Syst. Evol. Microbiol.">
        <title>Rhizobium alvei sp. nov., isolated from a freshwater river.</title>
        <authorList>
            <person name="Sheu S.Y."/>
            <person name="Huang H.W."/>
            <person name="Young C.C."/>
            <person name="Chen W.M."/>
        </authorList>
    </citation>
    <scope>NUCLEOTIDE SEQUENCE</scope>
    <source>
        <strain evidence="7">TNR-22</strain>
    </source>
</reference>
<dbReference type="PANTHER" id="PTHR43557">
    <property type="entry name" value="APOPTOSIS-INDUCING FACTOR 1"/>
    <property type="match status" value="1"/>
</dbReference>
<keyword evidence="2" id="KW-0285">Flavoprotein</keyword>
<evidence type="ECO:0000313" key="7">
    <source>
        <dbReference type="EMBL" id="MDO6966242.1"/>
    </source>
</evidence>
<comment type="caution">
    <text evidence="7">The sequence shown here is derived from an EMBL/GenBank/DDBJ whole genome shotgun (WGS) entry which is preliminary data.</text>
</comment>
<dbReference type="InterPro" id="IPR028202">
    <property type="entry name" value="Reductase_C"/>
</dbReference>
<evidence type="ECO:0000313" key="8">
    <source>
        <dbReference type="Proteomes" id="UP001174932"/>
    </source>
</evidence>
<dbReference type="Proteomes" id="UP001174932">
    <property type="component" value="Unassembled WGS sequence"/>
</dbReference>
<dbReference type="PRINTS" id="PR00368">
    <property type="entry name" value="FADPNR"/>
</dbReference>
<evidence type="ECO:0000256" key="3">
    <source>
        <dbReference type="ARBA" id="ARBA00022827"/>
    </source>
</evidence>
<protein>
    <submittedName>
        <fullName evidence="7">FAD/NAD(P)-binding oxidoreductase</fullName>
        <ecNumber evidence="7">1.-.-.-</ecNumber>
    </submittedName>
</protein>
<dbReference type="InterPro" id="IPR036188">
    <property type="entry name" value="FAD/NAD-bd_sf"/>
</dbReference>
<dbReference type="PANTHER" id="PTHR43557:SF2">
    <property type="entry name" value="RIESKE DOMAIN-CONTAINING PROTEIN-RELATED"/>
    <property type="match status" value="1"/>
</dbReference>
<name>A0ABT8YRK3_9HYPH</name>
<dbReference type="Gene3D" id="3.30.390.30">
    <property type="match status" value="1"/>
</dbReference>
<evidence type="ECO:0000259" key="6">
    <source>
        <dbReference type="Pfam" id="PF14759"/>
    </source>
</evidence>
<gene>
    <name evidence="7" type="ORF">Q4481_20010</name>
</gene>
<organism evidence="7 8">
    <name type="scientific">Rhizobium alvei</name>
    <dbReference type="NCBI Taxonomy" id="1132659"/>
    <lineage>
        <taxon>Bacteria</taxon>
        <taxon>Pseudomonadati</taxon>
        <taxon>Pseudomonadota</taxon>
        <taxon>Alphaproteobacteria</taxon>
        <taxon>Hyphomicrobiales</taxon>
        <taxon>Rhizobiaceae</taxon>
        <taxon>Rhizobium/Agrobacterium group</taxon>
        <taxon>Rhizobium</taxon>
    </lineage>
</organism>
<dbReference type="EMBL" id="JAUOZU010000016">
    <property type="protein sequence ID" value="MDO6966242.1"/>
    <property type="molecule type" value="Genomic_DNA"/>
</dbReference>
<comment type="cofactor">
    <cofactor evidence="1">
        <name>FAD</name>
        <dbReference type="ChEBI" id="CHEBI:57692"/>
    </cofactor>
</comment>
<feature type="domain" description="Reductase C-terminal" evidence="6">
    <location>
        <begin position="318"/>
        <end position="402"/>
    </location>
</feature>
<dbReference type="Gene3D" id="3.50.50.60">
    <property type="entry name" value="FAD/NAD(P)-binding domain"/>
    <property type="match status" value="2"/>
</dbReference>
<dbReference type="Pfam" id="PF14759">
    <property type="entry name" value="Reductase_C"/>
    <property type="match status" value="1"/>
</dbReference>
<evidence type="ECO:0000256" key="2">
    <source>
        <dbReference type="ARBA" id="ARBA00022630"/>
    </source>
</evidence>
<dbReference type="InterPro" id="IPR023753">
    <property type="entry name" value="FAD/NAD-binding_dom"/>
</dbReference>
<evidence type="ECO:0000256" key="1">
    <source>
        <dbReference type="ARBA" id="ARBA00001974"/>
    </source>
</evidence>